<evidence type="ECO:0000259" key="1">
    <source>
        <dbReference type="Pfam" id="PF12146"/>
    </source>
</evidence>
<reference evidence="2 3" key="1">
    <citation type="submission" date="2015-08" db="EMBL/GenBank/DDBJ databases">
        <title>Next Generation Sequencing and Analysis of the Genome of Puccinia sorghi L Schw, the Causal Agent of Maize Common Rust.</title>
        <authorList>
            <person name="Rochi L."/>
            <person name="Burguener G."/>
            <person name="Darino M."/>
            <person name="Turjanski A."/>
            <person name="Kreff E."/>
            <person name="Dieguez M.J."/>
            <person name="Sacco F."/>
        </authorList>
    </citation>
    <scope>NUCLEOTIDE SEQUENCE [LARGE SCALE GENOMIC DNA]</scope>
    <source>
        <strain evidence="2 3">RO10H11247</strain>
    </source>
</reference>
<protein>
    <recommendedName>
        <fullName evidence="1">Serine aminopeptidase S33 domain-containing protein</fullName>
    </recommendedName>
</protein>
<accession>A0A0L6UHF9</accession>
<organism evidence="2 3">
    <name type="scientific">Puccinia sorghi</name>
    <dbReference type="NCBI Taxonomy" id="27349"/>
    <lineage>
        <taxon>Eukaryota</taxon>
        <taxon>Fungi</taxon>
        <taxon>Dikarya</taxon>
        <taxon>Basidiomycota</taxon>
        <taxon>Pucciniomycotina</taxon>
        <taxon>Pucciniomycetes</taxon>
        <taxon>Pucciniales</taxon>
        <taxon>Pucciniaceae</taxon>
        <taxon>Puccinia</taxon>
    </lineage>
</organism>
<proteinExistence type="predicted"/>
<evidence type="ECO:0000313" key="2">
    <source>
        <dbReference type="EMBL" id="KNZ47702.1"/>
    </source>
</evidence>
<dbReference type="EMBL" id="LAVV01011508">
    <property type="protein sequence ID" value="KNZ47702.1"/>
    <property type="molecule type" value="Genomic_DNA"/>
</dbReference>
<feature type="domain" description="Serine aminopeptidase S33" evidence="1">
    <location>
        <begin position="235"/>
        <end position="320"/>
    </location>
</feature>
<sequence>MSAEAVTLKIPTAEEQQTAREAFVQKYGTSGWPIPTHEEWYWKQTKRPVDLLPIWKSVFLNPFLEFLGLASIDDPTYGSEKAIREDKKITCWDARLFLKDRPDGLVAEPVEYKTSKWIWYQVWWDEEASKRTGVRLDLLYCHGISEYGGAFAKNARKFLDAGHGRSTGFHVHLTNLDCLAHTVHVVLADITKRDSAAGVAQRPVIVAGQSMGGFTTVSYGRFPLAPAYKGNNTPDTWFEDQFMSDPQGYTGNLRIATGLNILSALDWINQHLADLTVPFQIMHGGSDRVTNPNGSISLYEHSKSSRKSIKIYPFVEHVMLRIGRDDEDDLPRQTILDDMLAWIEHITAYPSSTPLSPPHAPS</sequence>
<dbReference type="PANTHER" id="PTHR11614">
    <property type="entry name" value="PHOSPHOLIPASE-RELATED"/>
    <property type="match status" value="1"/>
</dbReference>
<dbReference type="Proteomes" id="UP000037035">
    <property type="component" value="Unassembled WGS sequence"/>
</dbReference>
<keyword evidence="3" id="KW-1185">Reference proteome</keyword>
<dbReference type="InterPro" id="IPR022742">
    <property type="entry name" value="Hydrolase_4"/>
</dbReference>
<evidence type="ECO:0000313" key="3">
    <source>
        <dbReference type="Proteomes" id="UP000037035"/>
    </source>
</evidence>
<dbReference type="OrthoDB" id="10249433at2759"/>
<dbReference type="VEuPathDB" id="FungiDB:VP01_620g7"/>
<dbReference type="AlphaFoldDB" id="A0A0L6UHF9"/>
<dbReference type="Pfam" id="PF12146">
    <property type="entry name" value="Hydrolase_4"/>
    <property type="match status" value="1"/>
</dbReference>
<dbReference type="InterPro" id="IPR029058">
    <property type="entry name" value="AB_hydrolase_fold"/>
</dbReference>
<dbReference type="InterPro" id="IPR051044">
    <property type="entry name" value="MAG_DAG_Lipase"/>
</dbReference>
<dbReference type="SUPFAM" id="SSF53474">
    <property type="entry name" value="alpha/beta-Hydrolases"/>
    <property type="match status" value="1"/>
</dbReference>
<comment type="caution">
    <text evidence="2">The sequence shown here is derived from an EMBL/GenBank/DDBJ whole genome shotgun (WGS) entry which is preliminary data.</text>
</comment>
<dbReference type="Gene3D" id="3.40.50.1820">
    <property type="entry name" value="alpha/beta hydrolase"/>
    <property type="match status" value="2"/>
</dbReference>
<name>A0A0L6UHF9_9BASI</name>
<dbReference type="STRING" id="27349.A0A0L6UHF9"/>
<gene>
    <name evidence="2" type="ORF">VP01_620g7</name>
</gene>